<accession>F8JLC6</accession>
<keyword evidence="1" id="KW-1133">Transmembrane helix</keyword>
<name>F8JLC6_STREN</name>
<keyword evidence="1" id="KW-0472">Membrane</keyword>
<evidence type="ECO:0000313" key="2">
    <source>
        <dbReference type="EMBL" id="AEW99584.1"/>
    </source>
</evidence>
<geneLocation type="plasmid" evidence="2 3">
    <name>pSCATT</name>
</geneLocation>
<gene>
    <name evidence="2" type="ordered locus">SCATT_p13910</name>
</gene>
<evidence type="ECO:0000313" key="3">
    <source>
        <dbReference type="Proteomes" id="UP000007842"/>
    </source>
</evidence>
<dbReference type="Proteomes" id="UP000007842">
    <property type="component" value="Plasmid pSCATT"/>
</dbReference>
<dbReference type="PATRIC" id="fig|1003195.11.peg.335"/>
<dbReference type="KEGG" id="scy:SCATT_p13910"/>
<keyword evidence="1" id="KW-0812">Transmembrane</keyword>
<feature type="transmembrane region" description="Helical" evidence="1">
    <location>
        <begin position="52"/>
        <end position="71"/>
    </location>
</feature>
<dbReference type="HOGENOM" id="CLU_187744_0_0_11"/>
<protein>
    <submittedName>
        <fullName evidence="2">Uncharacterized protein</fullName>
    </submittedName>
</protein>
<reference evidence="3" key="1">
    <citation type="submission" date="2011-12" db="EMBL/GenBank/DDBJ databases">
        <title>Complete genome sequence of Streptomyces cattleya strain DSM 46488.</title>
        <authorList>
            <person name="Ou H.-Y."/>
            <person name="Li P."/>
            <person name="Zhao C."/>
            <person name="O'Hagan D."/>
            <person name="Deng Z."/>
        </authorList>
    </citation>
    <scope>NUCLEOTIDE SEQUENCE [LARGE SCALE GENOMIC DNA]</scope>
    <source>
        <strain evidence="3">ATCC 35852 / DSM 46488 / JCM 4925 / NBRC 14057 / NRRL 8057</strain>
        <plasmid evidence="3">Plasmid pSCATT</plasmid>
    </source>
</reference>
<dbReference type="AlphaFoldDB" id="F8JLC6"/>
<keyword evidence="2" id="KW-0614">Plasmid</keyword>
<organism evidence="2 3">
    <name type="scientific">Streptantibioticus cattleyicolor (strain ATCC 35852 / DSM 46488 / JCM 4925 / NBRC 14057 / NRRL 8057)</name>
    <name type="common">Streptomyces cattleya</name>
    <dbReference type="NCBI Taxonomy" id="1003195"/>
    <lineage>
        <taxon>Bacteria</taxon>
        <taxon>Bacillati</taxon>
        <taxon>Actinomycetota</taxon>
        <taxon>Actinomycetes</taxon>
        <taxon>Kitasatosporales</taxon>
        <taxon>Streptomycetaceae</taxon>
        <taxon>Streptantibioticus</taxon>
    </lineage>
</organism>
<evidence type="ECO:0000256" key="1">
    <source>
        <dbReference type="SAM" id="Phobius"/>
    </source>
</evidence>
<dbReference type="OrthoDB" id="3872738at2"/>
<dbReference type="RefSeq" id="WP_014150807.1">
    <property type="nucleotide sequence ID" value="NC_016113.1"/>
</dbReference>
<dbReference type="KEGG" id="sct:SCAT_p0352"/>
<proteinExistence type="predicted"/>
<sequence>MAYRYWCGECGYKTPWVTESEGVELQIEHYAKRHPGIPPGGHVEADRRRPGGGVACLQAVFVIVLLLSFAVSCHHH</sequence>
<keyword evidence="3" id="KW-1185">Reference proteome</keyword>
<accession>G8XG54</accession>
<dbReference type="EMBL" id="CP003229">
    <property type="protein sequence ID" value="AEW99584.1"/>
    <property type="molecule type" value="Genomic_DNA"/>
</dbReference>